<dbReference type="EMBL" id="BLLK01000023">
    <property type="protein sequence ID" value="GFH47639.1"/>
    <property type="molecule type" value="Genomic_DNA"/>
</dbReference>
<gene>
    <name evidence="2" type="ORF">CTEN210_04114</name>
</gene>
<evidence type="ECO:0000313" key="3">
    <source>
        <dbReference type="Proteomes" id="UP001054902"/>
    </source>
</evidence>
<accession>A0AAD3CN02</accession>
<reference evidence="2 3" key="1">
    <citation type="journal article" date="2021" name="Sci. Rep.">
        <title>The genome of the diatom Chaetoceros tenuissimus carries an ancient integrated fragment of an extant virus.</title>
        <authorList>
            <person name="Hongo Y."/>
            <person name="Kimura K."/>
            <person name="Takaki Y."/>
            <person name="Yoshida Y."/>
            <person name="Baba S."/>
            <person name="Kobayashi G."/>
            <person name="Nagasaki K."/>
            <person name="Hano T."/>
            <person name="Tomaru Y."/>
        </authorList>
    </citation>
    <scope>NUCLEOTIDE SEQUENCE [LARGE SCALE GENOMIC DNA]</scope>
    <source>
        <strain evidence="2 3">NIES-3715</strain>
    </source>
</reference>
<dbReference type="PANTHER" id="PTHR46586">
    <property type="entry name" value="ANKYRIN REPEAT-CONTAINING PROTEIN"/>
    <property type="match status" value="1"/>
</dbReference>
<evidence type="ECO:0000256" key="1">
    <source>
        <dbReference type="SAM" id="MobiDB-lite"/>
    </source>
</evidence>
<sequence>MNVEKRMKTSHAKEEEPSASFQNIENENDVMNVIFSFIPGSYVTIAPVSKQFYSNYSTRGIHESAAFNSADSLLKIGRNRRTTVDAVSDDIKLTEYCFVNSAPKEFMMKVYQSAAMKSRKDILECANIFGIEFEEMIGENVFLLEKLAKEGNLEMIQYFDNKLGEGIDERDWLKVFYEVDEAAENDHLHIMKWIFQEKCQNDDWMNSEIEAYEHILEGVTAPKVTQQLCENAAEYGNIHVLEHCQRNDYHFDVDDADNDLCICAVENTDKEQALVTLKWLHRHGCRWNEDFCKEAVSNDNLEALKWARDNGCPWDEETLREAARKGNIPMIEYCLQNQCPMTEEVCKDAMENKDHDRVLEVLKLLRKYSCPWDQWAIWKAIENGHFEAMLWAKRNGSRWTELESDLIVKKGDVSTIEKVLKDEPRQESPMMQTRRGAENALQDAAKRSNAFFRAALSNDSSSDSLIIQKLKLLREYGYEWDAKTTEQAAEHGRLLVLQWLRHLKCPMDESSCAGAVASGNIEILKYTHEVAGCELSKEAYAYCFDEHGLHEPRSHYPTTVRDSHRELLKYLEKNDCPRVQKSDWKIAESYATNIRKVKFHPNGMMEQFSVNDDHELVSDGIIGWNGPFA</sequence>
<dbReference type="InterPro" id="IPR052050">
    <property type="entry name" value="SecEffector_AnkRepeat"/>
</dbReference>
<protein>
    <submittedName>
        <fullName evidence="2">Uncharacterized protein</fullName>
    </submittedName>
</protein>
<dbReference type="AlphaFoldDB" id="A0AAD3CN02"/>
<dbReference type="SUPFAM" id="SSF140860">
    <property type="entry name" value="Pseudo ankyrin repeat-like"/>
    <property type="match status" value="1"/>
</dbReference>
<dbReference type="Gene3D" id="1.25.40.20">
    <property type="entry name" value="Ankyrin repeat-containing domain"/>
    <property type="match status" value="1"/>
</dbReference>
<feature type="region of interest" description="Disordered" evidence="1">
    <location>
        <begin position="1"/>
        <end position="22"/>
    </location>
</feature>
<evidence type="ECO:0000313" key="2">
    <source>
        <dbReference type="EMBL" id="GFH47639.1"/>
    </source>
</evidence>
<name>A0AAD3CN02_9STRA</name>
<organism evidence="2 3">
    <name type="scientific">Chaetoceros tenuissimus</name>
    <dbReference type="NCBI Taxonomy" id="426638"/>
    <lineage>
        <taxon>Eukaryota</taxon>
        <taxon>Sar</taxon>
        <taxon>Stramenopiles</taxon>
        <taxon>Ochrophyta</taxon>
        <taxon>Bacillariophyta</taxon>
        <taxon>Coscinodiscophyceae</taxon>
        <taxon>Chaetocerotophycidae</taxon>
        <taxon>Chaetocerotales</taxon>
        <taxon>Chaetocerotaceae</taxon>
        <taxon>Chaetoceros</taxon>
    </lineage>
</organism>
<dbReference type="InterPro" id="IPR036770">
    <property type="entry name" value="Ankyrin_rpt-contain_sf"/>
</dbReference>
<proteinExistence type="predicted"/>
<comment type="caution">
    <text evidence="2">The sequence shown here is derived from an EMBL/GenBank/DDBJ whole genome shotgun (WGS) entry which is preliminary data.</text>
</comment>
<feature type="compositionally biased region" description="Basic and acidic residues" evidence="1">
    <location>
        <begin position="1"/>
        <end position="16"/>
    </location>
</feature>
<dbReference type="Proteomes" id="UP001054902">
    <property type="component" value="Unassembled WGS sequence"/>
</dbReference>
<keyword evidence="3" id="KW-1185">Reference proteome</keyword>
<dbReference type="PANTHER" id="PTHR46586:SF3">
    <property type="entry name" value="ANKYRIN REPEAT-CONTAINING PROTEIN"/>
    <property type="match status" value="1"/>
</dbReference>